<comment type="caution">
    <text evidence="2">The sequence shown here is derived from an EMBL/GenBank/DDBJ whole genome shotgun (WGS) entry which is preliminary data.</text>
</comment>
<organism evidence="2 3">
    <name type="scientific">Argiope bruennichi</name>
    <name type="common">Wasp spider</name>
    <name type="synonym">Aranea bruennichi</name>
    <dbReference type="NCBI Taxonomy" id="94029"/>
    <lineage>
        <taxon>Eukaryota</taxon>
        <taxon>Metazoa</taxon>
        <taxon>Ecdysozoa</taxon>
        <taxon>Arthropoda</taxon>
        <taxon>Chelicerata</taxon>
        <taxon>Arachnida</taxon>
        <taxon>Araneae</taxon>
        <taxon>Araneomorphae</taxon>
        <taxon>Entelegynae</taxon>
        <taxon>Araneoidea</taxon>
        <taxon>Araneidae</taxon>
        <taxon>Argiope</taxon>
    </lineage>
</organism>
<proteinExistence type="predicted"/>
<reference evidence="2" key="1">
    <citation type="journal article" date="2020" name="bioRxiv">
        <title>Chromosome-level reference genome of the European wasp spider Argiope bruennichi: a resource for studies on range expansion and evolutionary adaptation.</title>
        <authorList>
            <person name="Sheffer M.M."/>
            <person name="Hoppe A."/>
            <person name="Krehenwinkel H."/>
            <person name="Uhl G."/>
            <person name="Kuss A.W."/>
            <person name="Jensen L."/>
            <person name="Jensen C."/>
            <person name="Gillespie R.G."/>
            <person name="Hoff K.J."/>
            <person name="Prost S."/>
        </authorList>
    </citation>
    <scope>NUCLEOTIDE SEQUENCE</scope>
</reference>
<protein>
    <submittedName>
        <fullName evidence="2">Uncharacterized protein</fullName>
    </submittedName>
</protein>
<evidence type="ECO:0000256" key="1">
    <source>
        <dbReference type="SAM" id="MobiDB-lite"/>
    </source>
</evidence>
<keyword evidence="3" id="KW-1185">Reference proteome</keyword>
<reference evidence="2" key="2">
    <citation type="submission" date="2020-06" db="EMBL/GenBank/DDBJ databases">
        <authorList>
            <person name="Sheffer M."/>
        </authorList>
    </citation>
    <scope>NUCLEOTIDE SEQUENCE</scope>
</reference>
<name>A0A8T0DZT6_ARGBR</name>
<dbReference type="Proteomes" id="UP000807504">
    <property type="component" value="Unassembled WGS sequence"/>
</dbReference>
<sequence length="93" mass="10699">MWRRITSLPRCGSEDPPRFPRKRNPNQTGFDQIIPALDKLEAEFLFYQATDVPEKVLNLERIDEQWAALAKETGPLNQLLYSRLGQCVLGILT</sequence>
<evidence type="ECO:0000313" key="3">
    <source>
        <dbReference type="Proteomes" id="UP000807504"/>
    </source>
</evidence>
<evidence type="ECO:0000313" key="2">
    <source>
        <dbReference type="EMBL" id="KAF8763693.1"/>
    </source>
</evidence>
<gene>
    <name evidence="2" type="ORF">HNY73_021849</name>
</gene>
<dbReference type="EMBL" id="JABXBU010002231">
    <property type="protein sequence ID" value="KAF8763693.1"/>
    <property type="molecule type" value="Genomic_DNA"/>
</dbReference>
<feature type="region of interest" description="Disordered" evidence="1">
    <location>
        <begin position="1"/>
        <end position="28"/>
    </location>
</feature>
<accession>A0A8T0DZT6</accession>
<dbReference type="AlphaFoldDB" id="A0A8T0DZT6"/>